<gene>
    <name evidence="3" type="ORF">BFS16_00780</name>
</gene>
<evidence type="ECO:0000313" key="4">
    <source>
        <dbReference type="Proteomes" id="UP000236634"/>
    </source>
</evidence>
<dbReference type="GO" id="GO:0006355">
    <property type="term" value="P:regulation of DNA-templated transcription"/>
    <property type="evidence" value="ECO:0007669"/>
    <property type="project" value="InterPro"/>
</dbReference>
<dbReference type="Proteomes" id="UP000236634">
    <property type="component" value="Unassembled WGS sequence"/>
</dbReference>
<dbReference type="EMBL" id="NBAX01000001">
    <property type="protein sequence ID" value="PNP96453.1"/>
    <property type="molecule type" value="Genomic_DNA"/>
</dbReference>
<sequence length="125" mass="14527">MRKDLSPTELLIAECYCRGLIDKEVAEAVGKPVWTVRTHKKHIYQKLGISSMQELVLWMVCRRIGKVWNAKEVRLKGLSAILSILLLAQSTLWINARILMVRRRMSPIERYAEPAERPKARVESW</sequence>
<dbReference type="GO" id="GO:0003677">
    <property type="term" value="F:DNA binding"/>
    <property type="evidence" value="ECO:0007669"/>
    <property type="project" value="InterPro"/>
</dbReference>
<feature type="transmembrane region" description="Helical" evidence="1">
    <location>
        <begin position="77"/>
        <end position="96"/>
    </location>
</feature>
<dbReference type="PROSITE" id="PS50043">
    <property type="entry name" value="HTH_LUXR_2"/>
    <property type="match status" value="1"/>
</dbReference>
<dbReference type="SMART" id="SM00421">
    <property type="entry name" value="HTH_LUXR"/>
    <property type="match status" value="1"/>
</dbReference>
<keyword evidence="1" id="KW-0472">Membrane</keyword>
<dbReference type="RefSeq" id="WP_103002405.1">
    <property type="nucleotide sequence ID" value="NZ_NBAX01000001.1"/>
</dbReference>
<dbReference type="Pfam" id="PF00196">
    <property type="entry name" value="GerE"/>
    <property type="match status" value="1"/>
</dbReference>
<keyword evidence="1" id="KW-0812">Transmembrane</keyword>
<proteinExistence type="predicted"/>
<reference evidence="3 4" key="1">
    <citation type="submission" date="2017-03" db="EMBL/GenBank/DDBJ databases">
        <authorList>
            <person name="Afonso C.L."/>
            <person name="Miller P.J."/>
            <person name="Scott M.A."/>
            <person name="Spackman E."/>
            <person name="Goraichik I."/>
            <person name="Dimitrov K.M."/>
            <person name="Suarez D.L."/>
            <person name="Swayne D.E."/>
        </authorList>
    </citation>
    <scope>NUCLEOTIDE SEQUENCE [LARGE SCALE GENOMIC DNA]</scope>
    <source>
        <strain evidence="3 4">DNF00076</strain>
    </source>
</reference>
<dbReference type="SUPFAM" id="SSF46894">
    <property type="entry name" value="C-terminal effector domain of the bipartite response regulators"/>
    <property type="match status" value="1"/>
</dbReference>
<dbReference type="CDD" id="cd06170">
    <property type="entry name" value="LuxR_C_like"/>
    <property type="match status" value="1"/>
</dbReference>
<name>A0A2K0XPK7_9BACT</name>
<accession>A0A2K0XPK7</accession>
<dbReference type="AlphaFoldDB" id="A0A2K0XPK7"/>
<dbReference type="Gene3D" id="1.10.10.10">
    <property type="entry name" value="Winged helix-like DNA-binding domain superfamily/Winged helix DNA-binding domain"/>
    <property type="match status" value="1"/>
</dbReference>
<comment type="caution">
    <text evidence="3">The sequence shown here is derived from an EMBL/GenBank/DDBJ whole genome shotgun (WGS) entry which is preliminary data.</text>
</comment>
<organism evidence="3 4">
    <name type="scientific">Hoylesella timonensis</name>
    <dbReference type="NCBI Taxonomy" id="386414"/>
    <lineage>
        <taxon>Bacteria</taxon>
        <taxon>Pseudomonadati</taxon>
        <taxon>Bacteroidota</taxon>
        <taxon>Bacteroidia</taxon>
        <taxon>Bacteroidales</taxon>
        <taxon>Prevotellaceae</taxon>
        <taxon>Hoylesella</taxon>
    </lineage>
</organism>
<keyword evidence="1" id="KW-1133">Transmembrane helix</keyword>
<evidence type="ECO:0000256" key="1">
    <source>
        <dbReference type="SAM" id="Phobius"/>
    </source>
</evidence>
<feature type="domain" description="HTH luxR-type" evidence="2">
    <location>
        <begin position="1"/>
        <end position="63"/>
    </location>
</feature>
<dbReference type="InterPro" id="IPR036388">
    <property type="entry name" value="WH-like_DNA-bd_sf"/>
</dbReference>
<protein>
    <recommendedName>
        <fullName evidence="2">HTH luxR-type domain-containing protein</fullName>
    </recommendedName>
</protein>
<dbReference type="InterPro" id="IPR016032">
    <property type="entry name" value="Sig_transdc_resp-reg_C-effctor"/>
</dbReference>
<dbReference type="InterPro" id="IPR000792">
    <property type="entry name" value="Tscrpt_reg_LuxR_C"/>
</dbReference>
<evidence type="ECO:0000259" key="2">
    <source>
        <dbReference type="PROSITE" id="PS50043"/>
    </source>
</evidence>
<evidence type="ECO:0000313" key="3">
    <source>
        <dbReference type="EMBL" id="PNP96453.1"/>
    </source>
</evidence>